<dbReference type="PROSITE" id="PS51831">
    <property type="entry name" value="HD"/>
    <property type="match status" value="1"/>
</dbReference>
<dbReference type="SUPFAM" id="SSF55021">
    <property type="entry name" value="ACT-like"/>
    <property type="match status" value="2"/>
</dbReference>
<dbReference type="Gene3D" id="3.30.460.10">
    <property type="entry name" value="Beta Polymerase, domain 2"/>
    <property type="match status" value="1"/>
</dbReference>
<sequence length="872" mass="100798">MPQQTLSIWEVGNLVIPSDAEVTNEICRQALKQGQLYLQQQFDSGSPIEELVYQRASFVDEILNQIWQQHISDDTPVSLIAVGGYGRGELHPYSDIDVLILLDESISDSPPDSLSSFLTQLWDVGLEIGHSVRTIQECRQQAEEDITIATNLLEARLLCGASTLFESLQQLTVTNKTWDTRRFFELKRQEQLERHQRYNDTANNLEPNIKESPGGLRDIQVVNWVAQQHFDVKNLEGLRQKGFLANSEYETLQKAQNFLWTIRFVLHHLAGRKQEKLMIDFQRELAKKLGYKDDDSRLAVEKFMKDYYRCARSVRQMNSLLLQLFEETIILADEPREVRVINRRFQSHNGYLETINPGIFAYYPYALLEVFLILQQNPELKGVRASTIRQIHAHLHLIDDNFRRDIKNRTLFMEIIRQPKGVTHEFRRMNELGVLGAYLPEFGRVVGQMQHDLFHAYTVDEHTLFLVGNLRRFSCEENREEFPLCSEVFNQLPKPEILYIAGIYHDIAKGRGGDHSVLGVVDAKAFCERHNLSDYDTSIVAFLIRHHLAMSTTAQKSDLEDPTVIKKFADLVETTEQLNYLYLLTVADIRATNNNLWNGWRDSLLKQLYHSTHQWIEHTEAQAKSTREKSYKKYQEAMQQLLANGRSQEDISQLWHAYDLDYFLRHSIDELVWQSEQRLDHMDDDPLIALRKHNDQLTLEIFIVTHDRAGIFAAITAALEQCQLNVLDAKINVTNEHDALNTFIVNGDRLDTRQITRSLEKQLANTSHVKPYSPTITPRTMKLFKTQPNIEFETNPQQNHTVMSLHTHDRPGLVSAIAQVFLACKVQLINAKINTLGDQVEDVFFITTADDNSLDELEENNLKEQLLVNLSH</sequence>
<comment type="similarity">
    <text evidence="8">Belongs to the GlnD family.</text>
</comment>
<accession>A0ABQ5TR60</accession>
<dbReference type="Pfam" id="PF08335">
    <property type="entry name" value="GlnD_UR_UTase"/>
    <property type="match status" value="1"/>
</dbReference>
<dbReference type="InterPro" id="IPR002912">
    <property type="entry name" value="ACT_dom"/>
</dbReference>
<dbReference type="Proteomes" id="UP001161423">
    <property type="component" value="Unassembled WGS sequence"/>
</dbReference>
<comment type="cofactor">
    <cofactor evidence="8">
        <name>Mg(2+)</name>
        <dbReference type="ChEBI" id="CHEBI:18420"/>
    </cofactor>
</comment>
<dbReference type="EC" id="2.7.7.59" evidence="8"/>
<comment type="catalytic activity">
    <reaction evidence="8">
        <text>[protein-PII]-L-tyrosine + UTP = [protein-PII]-uridylyl-L-tyrosine + diphosphate</text>
        <dbReference type="Rhea" id="RHEA:13673"/>
        <dbReference type="Rhea" id="RHEA-COMP:12147"/>
        <dbReference type="Rhea" id="RHEA-COMP:12148"/>
        <dbReference type="ChEBI" id="CHEBI:33019"/>
        <dbReference type="ChEBI" id="CHEBI:46398"/>
        <dbReference type="ChEBI" id="CHEBI:46858"/>
        <dbReference type="ChEBI" id="CHEBI:90602"/>
        <dbReference type="EC" id="2.7.7.59"/>
    </reaction>
</comment>
<dbReference type="PIRSF" id="PIRSF006288">
    <property type="entry name" value="PII_uridyltransf"/>
    <property type="match status" value="1"/>
</dbReference>
<protein>
    <recommendedName>
        <fullName evidence="8">Bifunctional uridylyltransferase/uridylyl-removing enzyme</fullName>
        <shortName evidence="8">UTase/UR</shortName>
    </recommendedName>
    <alternativeName>
        <fullName evidence="8">Bifunctional [protein-PII] modification enzyme</fullName>
    </alternativeName>
    <alternativeName>
        <fullName evidence="8">Bifunctional nitrogen sensor protein</fullName>
    </alternativeName>
    <domain>
        <recommendedName>
            <fullName evidence="8">[Protein-PII] uridylyltransferase</fullName>
            <shortName evidence="8">PII uridylyltransferase</shortName>
            <shortName evidence="8">UTase</shortName>
            <ecNumber evidence="8">2.7.7.59</ecNumber>
        </recommendedName>
    </domain>
    <domain>
        <recommendedName>
            <fullName evidence="8">[Protein-PII]-UMP uridylyl-removing enzyme</fullName>
            <shortName evidence="8">UR</shortName>
            <ecNumber evidence="8">3.1.4.-</ecNumber>
        </recommendedName>
    </domain>
</protein>
<keyword evidence="5 8" id="KW-0460">Magnesium</keyword>
<feature type="domain" description="HD" evidence="10">
    <location>
        <begin position="459"/>
        <end position="581"/>
    </location>
</feature>
<dbReference type="SUPFAM" id="SSF109604">
    <property type="entry name" value="HD-domain/PDEase-like"/>
    <property type="match status" value="1"/>
</dbReference>
<dbReference type="CDD" id="cd04900">
    <property type="entry name" value="ACT_UUR-like_1"/>
    <property type="match status" value="1"/>
</dbReference>
<dbReference type="PANTHER" id="PTHR47320:SF1">
    <property type="entry name" value="BIFUNCTIONAL URIDYLYLTRANSFERASE_URIDYLYL-REMOVING ENZYME"/>
    <property type="match status" value="1"/>
</dbReference>
<comment type="catalytic activity">
    <reaction evidence="7">
        <text>guanosine 3',5'-bis(diphosphate) + H2O = GDP + diphosphate + H(+)</text>
        <dbReference type="Rhea" id="RHEA:14253"/>
        <dbReference type="ChEBI" id="CHEBI:15377"/>
        <dbReference type="ChEBI" id="CHEBI:15378"/>
        <dbReference type="ChEBI" id="CHEBI:33019"/>
        <dbReference type="ChEBI" id="CHEBI:58189"/>
        <dbReference type="ChEBI" id="CHEBI:77828"/>
        <dbReference type="EC" id="3.1.7.2"/>
    </reaction>
</comment>
<evidence type="ECO:0000313" key="12">
    <source>
        <dbReference type="Proteomes" id="UP001161423"/>
    </source>
</evidence>
<dbReference type="Gene3D" id="1.20.120.330">
    <property type="entry name" value="Nucleotidyltransferases domain 2"/>
    <property type="match status" value="1"/>
</dbReference>
<dbReference type="PANTHER" id="PTHR47320">
    <property type="entry name" value="BIFUNCTIONAL URIDYLYLTRANSFERASE/URIDYLYL-REMOVING ENZYME"/>
    <property type="match status" value="1"/>
</dbReference>
<keyword evidence="3" id="KW-0677">Repeat</keyword>
<dbReference type="InterPro" id="IPR006674">
    <property type="entry name" value="HD_domain"/>
</dbReference>
<evidence type="ECO:0000256" key="3">
    <source>
        <dbReference type="ARBA" id="ARBA00022737"/>
    </source>
</evidence>
<feature type="domain" description="ACT" evidence="9">
    <location>
        <begin position="700"/>
        <end position="779"/>
    </location>
</feature>
<dbReference type="SUPFAM" id="SSF81301">
    <property type="entry name" value="Nucleotidyltransferase"/>
    <property type="match status" value="1"/>
</dbReference>
<evidence type="ECO:0000256" key="4">
    <source>
        <dbReference type="ARBA" id="ARBA00022801"/>
    </source>
</evidence>
<evidence type="ECO:0000256" key="2">
    <source>
        <dbReference type="ARBA" id="ARBA00022695"/>
    </source>
</evidence>
<dbReference type="InterPro" id="IPR043519">
    <property type="entry name" value="NT_sf"/>
</dbReference>
<dbReference type="HAMAP" id="MF_00277">
    <property type="entry name" value="PII_uridylyl_transf"/>
    <property type="match status" value="1"/>
</dbReference>
<dbReference type="CDD" id="cd05401">
    <property type="entry name" value="NT_GlnE_GlnD_like"/>
    <property type="match status" value="1"/>
</dbReference>
<proteinExistence type="inferred from homology"/>
<dbReference type="InterPro" id="IPR013546">
    <property type="entry name" value="PII_UdlTrfase/GS_AdlTrfase"/>
</dbReference>
<keyword evidence="2 8" id="KW-0548">Nucleotidyltransferase</keyword>
<evidence type="ECO:0000256" key="1">
    <source>
        <dbReference type="ARBA" id="ARBA00022679"/>
    </source>
</evidence>
<comment type="activity regulation">
    <text evidence="8">Uridylyltransferase (UTase) activity is inhibited by glutamine, while glutamine activates uridylyl-removing (UR) activity.</text>
</comment>
<dbReference type="Gene3D" id="3.30.70.260">
    <property type="match status" value="2"/>
</dbReference>
<feature type="region of interest" description="Uridylyltransferase" evidence="8">
    <location>
        <begin position="1"/>
        <end position="340"/>
    </location>
</feature>
<organism evidence="11 12">
    <name type="scientific">Methylophaga thalassica</name>
    <dbReference type="NCBI Taxonomy" id="40223"/>
    <lineage>
        <taxon>Bacteria</taxon>
        <taxon>Pseudomonadati</taxon>
        <taxon>Pseudomonadota</taxon>
        <taxon>Gammaproteobacteria</taxon>
        <taxon>Thiotrichales</taxon>
        <taxon>Piscirickettsiaceae</taxon>
        <taxon>Methylophaga</taxon>
    </lineage>
</organism>
<dbReference type="GO" id="GO:0016779">
    <property type="term" value="F:nucleotidyltransferase activity"/>
    <property type="evidence" value="ECO:0007669"/>
    <property type="project" value="UniProtKB-KW"/>
</dbReference>
<dbReference type="Pfam" id="PF01966">
    <property type="entry name" value="HD"/>
    <property type="match status" value="1"/>
</dbReference>
<dbReference type="NCBIfam" id="TIGR01693">
    <property type="entry name" value="UTase_glnD"/>
    <property type="match status" value="1"/>
</dbReference>
<gene>
    <name evidence="8 11" type="primary">glnD</name>
    <name evidence="11" type="ORF">GCM10007891_01420</name>
</gene>
<dbReference type="EC" id="3.1.4.-" evidence="8"/>
<feature type="domain" description="ACT" evidence="9">
    <location>
        <begin position="802"/>
        <end position="872"/>
    </location>
</feature>
<evidence type="ECO:0000256" key="7">
    <source>
        <dbReference type="ARBA" id="ARBA00047968"/>
    </source>
</evidence>
<dbReference type="SUPFAM" id="SSF81593">
    <property type="entry name" value="Nucleotidyltransferase substrate binding subunit/domain"/>
    <property type="match status" value="1"/>
</dbReference>
<evidence type="ECO:0000256" key="8">
    <source>
        <dbReference type="HAMAP-Rule" id="MF_00277"/>
    </source>
</evidence>
<feature type="region of interest" description="Uridylyl-removing" evidence="8">
    <location>
        <begin position="341"/>
        <end position="699"/>
    </location>
</feature>
<dbReference type="CDD" id="cd00077">
    <property type="entry name" value="HDc"/>
    <property type="match status" value="1"/>
</dbReference>
<keyword evidence="4 8" id="KW-0378">Hydrolase</keyword>
<keyword evidence="12" id="KW-1185">Reference proteome</keyword>
<dbReference type="EMBL" id="BSND01000003">
    <property type="protein sequence ID" value="GLP98288.1"/>
    <property type="molecule type" value="Genomic_DNA"/>
</dbReference>
<reference evidence="11" key="2">
    <citation type="submission" date="2023-01" db="EMBL/GenBank/DDBJ databases">
        <title>Draft genome sequence of Methylophaga thalassica strain NBRC 102424.</title>
        <authorList>
            <person name="Sun Q."/>
            <person name="Mori K."/>
        </authorList>
    </citation>
    <scope>NUCLEOTIDE SEQUENCE</scope>
    <source>
        <strain evidence="11">NBRC 102424</strain>
    </source>
</reference>
<dbReference type="Pfam" id="PF01909">
    <property type="entry name" value="NTP_transf_2"/>
    <property type="match status" value="1"/>
</dbReference>
<dbReference type="CDD" id="cd04899">
    <property type="entry name" value="ACT_ACR-UUR-like_2"/>
    <property type="match status" value="1"/>
</dbReference>
<keyword evidence="1 8" id="KW-0808">Transferase</keyword>
<evidence type="ECO:0000259" key="9">
    <source>
        <dbReference type="PROSITE" id="PS51671"/>
    </source>
</evidence>
<comment type="function">
    <text evidence="8">Modifies, by uridylylation and deuridylylation, the PII regulatory proteins (GlnB and homologs), in response to the nitrogen status of the cell that GlnD senses through the glutamine level. Under low glutamine levels, catalyzes the conversion of the PII proteins and UTP to PII-UMP and PPi, while under higher glutamine levels, GlnD hydrolyzes PII-UMP to PII and UMP (deuridylylation). Thus, controls uridylylation state and activity of the PII proteins, and plays an important role in the regulation of nitrogen metabolism.</text>
</comment>
<evidence type="ECO:0000256" key="5">
    <source>
        <dbReference type="ARBA" id="ARBA00022842"/>
    </source>
</evidence>
<name>A0ABQ5TR60_9GAMM</name>
<comment type="domain">
    <text evidence="8">Has four distinct domains: an N-terminal nucleotidyltransferase (NT) domain responsible for UTase activity, a central HD domain that encodes UR activity, and two C-terminal ACT domains that seem to have a role in glutamine sensing.</text>
</comment>
<dbReference type="InterPro" id="IPR045865">
    <property type="entry name" value="ACT-like_dom_sf"/>
</dbReference>
<keyword evidence="6 8" id="KW-0511">Multifunctional enzyme</keyword>
<comment type="caution">
    <text evidence="11">The sequence shown here is derived from an EMBL/GenBank/DDBJ whole genome shotgun (WGS) entry which is preliminary data.</text>
</comment>
<dbReference type="Gene3D" id="1.10.3210.10">
    <property type="entry name" value="Hypothetical protein af1432"/>
    <property type="match status" value="1"/>
</dbReference>
<evidence type="ECO:0000259" key="10">
    <source>
        <dbReference type="PROSITE" id="PS51831"/>
    </source>
</evidence>
<dbReference type="PROSITE" id="PS51671">
    <property type="entry name" value="ACT"/>
    <property type="match status" value="2"/>
</dbReference>
<comment type="catalytic activity">
    <reaction evidence="8">
        <text>[protein-PII]-uridylyl-L-tyrosine + H2O = [protein-PII]-L-tyrosine + UMP + H(+)</text>
        <dbReference type="Rhea" id="RHEA:48600"/>
        <dbReference type="Rhea" id="RHEA-COMP:12147"/>
        <dbReference type="Rhea" id="RHEA-COMP:12148"/>
        <dbReference type="ChEBI" id="CHEBI:15377"/>
        <dbReference type="ChEBI" id="CHEBI:15378"/>
        <dbReference type="ChEBI" id="CHEBI:46858"/>
        <dbReference type="ChEBI" id="CHEBI:57865"/>
        <dbReference type="ChEBI" id="CHEBI:90602"/>
    </reaction>
</comment>
<evidence type="ECO:0000256" key="6">
    <source>
        <dbReference type="ARBA" id="ARBA00023268"/>
    </source>
</evidence>
<dbReference type="InterPro" id="IPR003607">
    <property type="entry name" value="HD/PDEase_dom"/>
</dbReference>
<dbReference type="RefSeq" id="WP_284722115.1">
    <property type="nucleotide sequence ID" value="NZ_BSND01000003.1"/>
</dbReference>
<evidence type="ECO:0000313" key="11">
    <source>
        <dbReference type="EMBL" id="GLP98288.1"/>
    </source>
</evidence>
<reference evidence="11" key="1">
    <citation type="journal article" date="2014" name="Int. J. Syst. Evol. Microbiol.">
        <title>Complete genome of a new Firmicutes species belonging to the dominant human colonic microbiota ('Ruminococcus bicirculans') reveals two chromosomes and a selective capacity to utilize plant glucans.</title>
        <authorList>
            <consortium name="NISC Comparative Sequencing Program"/>
            <person name="Wegmann U."/>
            <person name="Louis P."/>
            <person name="Goesmann A."/>
            <person name="Henrissat B."/>
            <person name="Duncan S.H."/>
            <person name="Flint H.J."/>
        </authorList>
    </citation>
    <scope>NUCLEOTIDE SEQUENCE</scope>
    <source>
        <strain evidence="11">NBRC 102424</strain>
    </source>
</reference>
<dbReference type="SMART" id="SM00471">
    <property type="entry name" value="HDc"/>
    <property type="match status" value="1"/>
</dbReference>
<dbReference type="InterPro" id="IPR010043">
    <property type="entry name" value="UTase/UR"/>
</dbReference>
<dbReference type="InterPro" id="IPR002934">
    <property type="entry name" value="Polymerase_NTP_transf_dom"/>
</dbReference>